<name>A0A7R9HNJ3_9NEOP</name>
<feature type="region of interest" description="Disordered" evidence="1">
    <location>
        <begin position="210"/>
        <end position="229"/>
    </location>
</feature>
<feature type="region of interest" description="Disordered" evidence="1">
    <location>
        <begin position="134"/>
        <end position="154"/>
    </location>
</feature>
<organism evidence="2">
    <name type="scientific">Timema monikensis</name>
    <dbReference type="NCBI Taxonomy" id="170555"/>
    <lineage>
        <taxon>Eukaryota</taxon>
        <taxon>Metazoa</taxon>
        <taxon>Ecdysozoa</taxon>
        <taxon>Arthropoda</taxon>
        <taxon>Hexapoda</taxon>
        <taxon>Insecta</taxon>
        <taxon>Pterygota</taxon>
        <taxon>Neoptera</taxon>
        <taxon>Polyneoptera</taxon>
        <taxon>Phasmatodea</taxon>
        <taxon>Timematodea</taxon>
        <taxon>Timematoidea</taxon>
        <taxon>Timematidae</taxon>
        <taxon>Timema</taxon>
    </lineage>
</organism>
<accession>A0A7R9HNJ3</accession>
<feature type="compositionally biased region" description="Basic and acidic residues" evidence="1">
    <location>
        <begin position="134"/>
        <end position="150"/>
    </location>
</feature>
<evidence type="ECO:0000256" key="1">
    <source>
        <dbReference type="SAM" id="MobiDB-lite"/>
    </source>
</evidence>
<gene>
    <name evidence="2" type="ORF">TMSB3V08_LOCUS5518</name>
</gene>
<protein>
    <submittedName>
        <fullName evidence="2">Uncharacterized protein</fullName>
    </submittedName>
</protein>
<proteinExistence type="predicted"/>
<reference evidence="2" key="1">
    <citation type="submission" date="2020-11" db="EMBL/GenBank/DDBJ databases">
        <authorList>
            <person name="Tran Van P."/>
        </authorList>
    </citation>
    <scope>NUCLEOTIDE SEQUENCE</scope>
</reference>
<dbReference type="EMBL" id="OB793838">
    <property type="protein sequence ID" value="CAD7428725.1"/>
    <property type="molecule type" value="Genomic_DNA"/>
</dbReference>
<sequence>MEWASFLCENGPFHSGLVSVYSLCEYFSHFTNFSWKLTIRFREERETRKRGGLEELIYFTVLDCTSESGKPFRNPLPVHPTEIRTSISSSSAVLLDTKLAHVRVRRSGFGLAAESARQVEGAIAVYRGREGSERVKMREGEEQVKKRESRTPGSLTYSRQSLLGICRRLRKKQPSATLVESPMEQITRVLKATRATIVELKEVNPHLRGGRVENHLGKTTPSSPDRDSNLDIPVLSSLAQHGKRVSQLRHRGGAEVPGANNTTIEERHRATSIHRLNPDSAIVPTLHFLTVLNFRVMRSVWKQGWRAVSSTPVGMTAKNASLLRKRVCWFVHARPAADHAALTASANSGGQAQLAHALTSSSRPPLRAIFFFFNIYSFKLNVSTSVAIPQFMKNIQTSFYETVRFTVPVTWCLTVVLMRT</sequence>
<dbReference type="AlphaFoldDB" id="A0A7R9HNJ3"/>
<evidence type="ECO:0000313" key="2">
    <source>
        <dbReference type="EMBL" id="CAD7428725.1"/>
    </source>
</evidence>